<accession>A0A381VZQ6</accession>
<organism evidence="1">
    <name type="scientific">marine metagenome</name>
    <dbReference type="NCBI Taxonomy" id="408172"/>
    <lineage>
        <taxon>unclassified sequences</taxon>
        <taxon>metagenomes</taxon>
        <taxon>ecological metagenomes</taxon>
    </lineage>
</organism>
<evidence type="ECO:0000313" key="1">
    <source>
        <dbReference type="EMBL" id="SVA45133.1"/>
    </source>
</evidence>
<dbReference type="EMBL" id="UINC01010117">
    <property type="protein sequence ID" value="SVA45133.1"/>
    <property type="molecule type" value="Genomic_DNA"/>
</dbReference>
<dbReference type="AlphaFoldDB" id="A0A381VZQ6"/>
<sequence>MSKNTIFFPDKAFTAAQGFHADLPAEDIIARLLELNLGCV</sequence>
<proteinExistence type="predicted"/>
<name>A0A381VZQ6_9ZZZZ</name>
<reference evidence="1" key="1">
    <citation type="submission" date="2018-05" db="EMBL/GenBank/DDBJ databases">
        <authorList>
            <person name="Lanie J.A."/>
            <person name="Ng W.-L."/>
            <person name="Kazmierczak K.M."/>
            <person name="Andrzejewski T.M."/>
            <person name="Davidsen T.M."/>
            <person name="Wayne K.J."/>
            <person name="Tettelin H."/>
            <person name="Glass J.I."/>
            <person name="Rusch D."/>
            <person name="Podicherti R."/>
            <person name="Tsui H.-C.T."/>
            <person name="Winkler M.E."/>
        </authorList>
    </citation>
    <scope>NUCLEOTIDE SEQUENCE</scope>
</reference>
<gene>
    <name evidence="1" type="ORF">METZ01_LOCUS97987</name>
</gene>
<protein>
    <submittedName>
        <fullName evidence="1">Uncharacterized protein</fullName>
    </submittedName>
</protein>